<protein>
    <submittedName>
        <fullName evidence="3">Cysteine desulfuration protein SufE</fullName>
    </submittedName>
</protein>
<dbReference type="RefSeq" id="WP_011769010.1">
    <property type="nucleotide sequence ID" value="NC_008709.1"/>
</dbReference>
<keyword evidence="4" id="KW-1185">Reference proteome</keyword>
<proteinExistence type="inferred from homology"/>
<evidence type="ECO:0000259" key="2">
    <source>
        <dbReference type="Pfam" id="PF02657"/>
    </source>
</evidence>
<dbReference type="PANTHER" id="PTHR43597">
    <property type="entry name" value="SULFUR ACCEPTOR PROTEIN CSDE"/>
    <property type="match status" value="1"/>
</dbReference>
<accession>A1SSI6</accession>
<dbReference type="Gene3D" id="3.90.1010.10">
    <property type="match status" value="1"/>
</dbReference>
<dbReference type="Pfam" id="PF02657">
    <property type="entry name" value="SufE"/>
    <property type="match status" value="1"/>
</dbReference>
<dbReference type="OrthoDB" id="9799320at2"/>
<dbReference type="PANTHER" id="PTHR43597:SF5">
    <property type="entry name" value="SUFE-LIKE PROTEIN 2, CHLOROPLASTIC"/>
    <property type="match status" value="1"/>
</dbReference>
<feature type="domain" description="Fe-S metabolism associated" evidence="2">
    <location>
        <begin position="13"/>
        <end position="132"/>
    </location>
</feature>
<evidence type="ECO:0000313" key="4">
    <source>
        <dbReference type="Proteomes" id="UP000000639"/>
    </source>
</evidence>
<evidence type="ECO:0000313" key="3">
    <source>
        <dbReference type="EMBL" id="ABM02451.1"/>
    </source>
</evidence>
<dbReference type="HOGENOM" id="CLU_124502_1_0_6"/>
<dbReference type="SUPFAM" id="SSF82649">
    <property type="entry name" value="SufE/NifU"/>
    <property type="match status" value="1"/>
</dbReference>
<dbReference type="Proteomes" id="UP000000639">
    <property type="component" value="Chromosome"/>
</dbReference>
<sequence>MALSLPTTEQLLNDFQENKSWDKQYKLIIQWGKKLPDMDSQDKIETNRVEGCESLAWLIIEKEEDFYTFNMDSETRVVKGLMMILLIIYQGKNAEQIRHFDIHHYFEKLGLLKHLSPSRANGLFTIVQKIQEI</sequence>
<reference evidence="3 4" key="1">
    <citation type="submission" date="2007-01" db="EMBL/GenBank/DDBJ databases">
        <title>Complete sequence of Psychromonas ingrahamii 37.</title>
        <authorList>
            <consortium name="US DOE Joint Genome Institute"/>
            <person name="Copeland A."/>
            <person name="Lucas S."/>
            <person name="Lapidus A."/>
            <person name="Barry K."/>
            <person name="Detter J.C."/>
            <person name="Glavina del Rio T."/>
            <person name="Hammon N."/>
            <person name="Israni S."/>
            <person name="Dalin E."/>
            <person name="Tice H."/>
            <person name="Pitluck S."/>
            <person name="Thompson L.S."/>
            <person name="Brettin T."/>
            <person name="Bruce D."/>
            <person name="Han C."/>
            <person name="Tapia R."/>
            <person name="Schmutz J."/>
            <person name="Larimer F."/>
            <person name="Land M."/>
            <person name="Hauser L."/>
            <person name="Kyrpides N."/>
            <person name="Ivanova N."/>
            <person name="Staley J."/>
            <person name="Richardson P."/>
        </authorList>
    </citation>
    <scope>NUCLEOTIDE SEQUENCE [LARGE SCALE GENOMIC DNA]</scope>
    <source>
        <strain evidence="3 4">37</strain>
    </source>
</reference>
<dbReference type="KEGG" id="pin:Ping_0597"/>
<evidence type="ECO:0000256" key="1">
    <source>
        <dbReference type="ARBA" id="ARBA00010282"/>
    </source>
</evidence>
<dbReference type="eggNOG" id="COG2166">
    <property type="taxonomic scope" value="Bacteria"/>
</dbReference>
<dbReference type="EMBL" id="CP000510">
    <property type="protein sequence ID" value="ABM02451.1"/>
    <property type="molecule type" value="Genomic_DNA"/>
</dbReference>
<dbReference type="AlphaFoldDB" id="A1SSI6"/>
<gene>
    <name evidence="3" type="ordered locus">Ping_0597</name>
</gene>
<comment type="similarity">
    <text evidence="1">Belongs to the SufE family.</text>
</comment>
<dbReference type="STRING" id="357804.Ping_0597"/>
<dbReference type="InterPro" id="IPR003808">
    <property type="entry name" value="Fe-S_metab-assoc_dom"/>
</dbReference>
<organism evidence="3 4">
    <name type="scientific">Psychromonas ingrahamii (strain DSM 17664 / CCUG 51855 / 37)</name>
    <dbReference type="NCBI Taxonomy" id="357804"/>
    <lineage>
        <taxon>Bacteria</taxon>
        <taxon>Pseudomonadati</taxon>
        <taxon>Pseudomonadota</taxon>
        <taxon>Gammaproteobacteria</taxon>
        <taxon>Alteromonadales</taxon>
        <taxon>Psychromonadaceae</taxon>
        <taxon>Psychromonas</taxon>
    </lineage>
</organism>
<name>A1SSI6_PSYIN</name>